<proteinExistence type="predicted"/>
<organism evidence="1 2">
    <name type="scientific">Puccinia coronata f. sp. avenae</name>
    <dbReference type="NCBI Taxonomy" id="200324"/>
    <lineage>
        <taxon>Eukaryota</taxon>
        <taxon>Fungi</taxon>
        <taxon>Dikarya</taxon>
        <taxon>Basidiomycota</taxon>
        <taxon>Pucciniomycotina</taxon>
        <taxon>Pucciniomycetes</taxon>
        <taxon>Pucciniales</taxon>
        <taxon>Pucciniaceae</taxon>
        <taxon>Puccinia</taxon>
    </lineage>
</organism>
<protein>
    <recommendedName>
        <fullName evidence="3">HAT C-terminal dimerisation domain-containing protein</fullName>
    </recommendedName>
</protein>
<dbReference type="AlphaFoldDB" id="A0A2N5SWD3"/>
<accession>A0A2N5SWD3</accession>
<dbReference type="EMBL" id="PGCI01000749">
    <property type="protein sequence ID" value="PLW17552.1"/>
    <property type="molecule type" value="Genomic_DNA"/>
</dbReference>
<reference evidence="1 2" key="1">
    <citation type="submission" date="2017-11" db="EMBL/GenBank/DDBJ databases">
        <title>De novo assembly and phasing of dikaryotic genomes from two isolates of Puccinia coronata f. sp. avenae, the causal agent of oat crown rust.</title>
        <authorList>
            <person name="Miller M.E."/>
            <person name="Zhang Y."/>
            <person name="Omidvar V."/>
            <person name="Sperschneider J."/>
            <person name="Schwessinger B."/>
            <person name="Raley C."/>
            <person name="Palmer J.M."/>
            <person name="Garnica D."/>
            <person name="Upadhyaya N."/>
            <person name="Rathjen J."/>
            <person name="Taylor J.M."/>
            <person name="Park R.F."/>
            <person name="Dodds P.N."/>
            <person name="Hirsch C.D."/>
            <person name="Kianian S.F."/>
            <person name="Figueroa M."/>
        </authorList>
    </citation>
    <scope>NUCLEOTIDE SEQUENCE [LARGE SCALE GENOMIC DNA]</scope>
    <source>
        <strain evidence="1">12SD80</strain>
    </source>
</reference>
<evidence type="ECO:0000313" key="2">
    <source>
        <dbReference type="Proteomes" id="UP000235392"/>
    </source>
</evidence>
<dbReference type="Proteomes" id="UP000235392">
    <property type="component" value="Unassembled WGS sequence"/>
</dbReference>
<dbReference type="SUPFAM" id="SSF53098">
    <property type="entry name" value="Ribonuclease H-like"/>
    <property type="match status" value="1"/>
</dbReference>
<comment type="caution">
    <text evidence="1">The sequence shown here is derived from an EMBL/GenBank/DDBJ whole genome shotgun (WGS) entry which is preliminary data.</text>
</comment>
<name>A0A2N5SWD3_9BASI</name>
<evidence type="ECO:0008006" key="3">
    <source>
        <dbReference type="Google" id="ProtNLM"/>
    </source>
</evidence>
<gene>
    <name evidence="1" type="ORF">PCASD_21592</name>
</gene>
<sequence length="168" mass="19514">MVLYEYSRLIESLQKLKQSSKNGILEEMFDPMITVANKYKDLALKCKPILMATMLHPAWQLLLFLNKFQSHHAKAQKFLLAKFKERQALLKPPNPLPNKNSPTPNIIAKDDGYTYYAPNSGQDDDEDELARYHNSKLSLGIKGNVLMWWKASILQHPDHMIHLLKFMY</sequence>
<evidence type="ECO:0000313" key="1">
    <source>
        <dbReference type="EMBL" id="PLW17552.1"/>
    </source>
</evidence>
<dbReference type="InterPro" id="IPR012337">
    <property type="entry name" value="RNaseH-like_sf"/>
</dbReference>